<feature type="region of interest" description="Disordered" evidence="2">
    <location>
        <begin position="943"/>
        <end position="1039"/>
    </location>
</feature>
<organism evidence="3 4">
    <name type="scientific">Chloropicon primus</name>
    <dbReference type="NCBI Taxonomy" id="1764295"/>
    <lineage>
        <taxon>Eukaryota</taxon>
        <taxon>Viridiplantae</taxon>
        <taxon>Chlorophyta</taxon>
        <taxon>Chloropicophyceae</taxon>
        <taxon>Chloropicales</taxon>
        <taxon>Chloropicaceae</taxon>
        <taxon>Chloropicon</taxon>
    </lineage>
</organism>
<dbReference type="GO" id="GO:0005856">
    <property type="term" value="C:cytoskeleton"/>
    <property type="evidence" value="ECO:0007669"/>
    <property type="project" value="TreeGrafter"/>
</dbReference>
<accession>A0A5B8MYZ0</accession>
<dbReference type="STRING" id="1764295.A0A5B8MYZ0"/>
<feature type="region of interest" description="Disordered" evidence="2">
    <location>
        <begin position="1052"/>
        <end position="1085"/>
    </location>
</feature>
<feature type="compositionally biased region" description="Gly residues" evidence="2">
    <location>
        <begin position="1353"/>
        <end position="1364"/>
    </location>
</feature>
<feature type="compositionally biased region" description="Low complexity" evidence="2">
    <location>
        <begin position="223"/>
        <end position="234"/>
    </location>
</feature>
<feature type="region of interest" description="Disordered" evidence="2">
    <location>
        <begin position="1752"/>
        <end position="1782"/>
    </location>
</feature>
<evidence type="ECO:0000313" key="4">
    <source>
        <dbReference type="Proteomes" id="UP000316726"/>
    </source>
</evidence>
<feature type="compositionally biased region" description="Low complexity" evidence="2">
    <location>
        <begin position="966"/>
        <end position="977"/>
    </location>
</feature>
<feature type="region of interest" description="Disordered" evidence="2">
    <location>
        <begin position="1710"/>
        <end position="1730"/>
    </location>
</feature>
<feature type="compositionally biased region" description="Pro residues" evidence="2">
    <location>
        <begin position="410"/>
        <end position="426"/>
    </location>
</feature>
<feature type="compositionally biased region" description="Acidic residues" evidence="2">
    <location>
        <begin position="982"/>
        <end position="992"/>
    </location>
</feature>
<feature type="coiled-coil region" evidence="1">
    <location>
        <begin position="1113"/>
        <end position="1147"/>
    </location>
</feature>
<feature type="coiled-coil region" evidence="1">
    <location>
        <begin position="1633"/>
        <end position="1660"/>
    </location>
</feature>
<reference evidence="3 4" key="1">
    <citation type="submission" date="2018-07" db="EMBL/GenBank/DDBJ databases">
        <title>The complete nuclear genome of the prasinophyte Chloropicon primus (CCMP1205).</title>
        <authorList>
            <person name="Pombert J.-F."/>
            <person name="Otis C."/>
            <person name="Turmel M."/>
            <person name="Lemieux C."/>
        </authorList>
    </citation>
    <scope>NUCLEOTIDE SEQUENCE [LARGE SCALE GENOMIC DNA]</scope>
    <source>
        <strain evidence="3 4">CCMP1205</strain>
    </source>
</reference>
<feature type="compositionally biased region" description="Basic and acidic residues" evidence="2">
    <location>
        <begin position="646"/>
        <end position="666"/>
    </location>
</feature>
<protein>
    <submittedName>
        <fullName evidence="3">Uncharacterized protein</fullName>
    </submittedName>
</protein>
<feature type="region of interest" description="Disordered" evidence="2">
    <location>
        <begin position="171"/>
        <end position="484"/>
    </location>
</feature>
<name>A0A5B8MYZ0_9CHLO</name>
<feature type="compositionally biased region" description="Low complexity" evidence="2">
    <location>
        <begin position="323"/>
        <end position="336"/>
    </location>
</feature>
<dbReference type="PANTHER" id="PTHR47357">
    <property type="entry name" value="COP1-INTERACTIVE PROTEIN 1"/>
    <property type="match status" value="1"/>
</dbReference>
<gene>
    <name evidence="3" type="ORF">A3770_18p80990</name>
</gene>
<dbReference type="PANTHER" id="PTHR47357:SF1">
    <property type="entry name" value="SPINDLE POLE BODY COMPONENT 110"/>
    <property type="match status" value="1"/>
</dbReference>
<evidence type="ECO:0000313" key="3">
    <source>
        <dbReference type="EMBL" id="QDZ25581.1"/>
    </source>
</evidence>
<feature type="region of interest" description="Disordered" evidence="2">
    <location>
        <begin position="1908"/>
        <end position="1928"/>
    </location>
</feature>
<feature type="compositionally biased region" description="Basic and acidic residues" evidence="2">
    <location>
        <begin position="112"/>
        <end position="129"/>
    </location>
</feature>
<feature type="region of interest" description="Disordered" evidence="2">
    <location>
        <begin position="1673"/>
        <end position="1698"/>
    </location>
</feature>
<feature type="region of interest" description="Disordered" evidence="2">
    <location>
        <begin position="97"/>
        <end position="129"/>
    </location>
</feature>
<feature type="compositionally biased region" description="Polar residues" evidence="2">
    <location>
        <begin position="1067"/>
        <end position="1079"/>
    </location>
</feature>
<evidence type="ECO:0000256" key="1">
    <source>
        <dbReference type="SAM" id="Coils"/>
    </source>
</evidence>
<feature type="region of interest" description="Disordered" evidence="2">
    <location>
        <begin position="831"/>
        <end position="880"/>
    </location>
</feature>
<dbReference type="Proteomes" id="UP000316726">
    <property type="component" value="Chromosome 18"/>
</dbReference>
<proteinExistence type="predicted"/>
<feature type="region of interest" description="Disordered" evidence="2">
    <location>
        <begin position="1350"/>
        <end position="1373"/>
    </location>
</feature>
<evidence type="ECO:0000256" key="2">
    <source>
        <dbReference type="SAM" id="MobiDB-lite"/>
    </source>
</evidence>
<keyword evidence="1" id="KW-0175">Coiled coil</keyword>
<feature type="compositionally biased region" description="Basic residues" evidence="2">
    <location>
        <begin position="1009"/>
        <end position="1021"/>
    </location>
</feature>
<feature type="region of interest" description="Disordered" evidence="2">
    <location>
        <begin position="547"/>
        <end position="575"/>
    </location>
</feature>
<dbReference type="GO" id="GO:0005200">
    <property type="term" value="F:structural constituent of cytoskeleton"/>
    <property type="evidence" value="ECO:0007669"/>
    <property type="project" value="TreeGrafter"/>
</dbReference>
<keyword evidence="4" id="KW-1185">Reference proteome</keyword>
<feature type="compositionally biased region" description="Basic and acidic residues" evidence="2">
    <location>
        <begin position="194"/>
        <end position="205"/>
    </location>
</feature>
<feature type="compositionally biased region" description="Basic and acidic residues" evidence="2">
    <location>
        <begin position="863"/>
        <end position="880"/>
    </location>
</feature>
<feature type="compositionally biased region" description="Polar residues" evidence="2">
    <location>
        <begin position="1710"/>
        <end position="1722"/>
    </location>
</feature>
<feature type="compositionally biased region" description="Basic and acidic residues" evidence="2">
    <location>
        <begin position="1673"/>
        <end position="1683"/>
    </location>
</feature>
<feature type="compositionally biased region" description="Basic and acidic residues" evidence="2">
    <location>
        <begin position="839"/>
        <end position="854"/>
    </location>
</feature>
<feature type="compositionally biased region" description="Polar residues" evidence="2">
    <location>
        <begin position="363"/>
        <end position="373"/>
    </location>
</feature>
<feature type="region of interest" description="Disordered" evidence="2">
    <location>
        <begin position="644"/>
        <end position="685"/>
    </location>
</feature>
<sequence>MSKYSFWLLKPHQKPVSCQFEITEGTGVRLLRDSGGQLFKFTFEKIVKWNLGRDPNFLELQIQIGKTGPAGSLKFQVKDGTSTDDIHNILEIITRCKGGASDGQGSKPKASSVHEKTNVERKKEAEDIQRASKEKLKKIKEERKQQSMVLQQANVTVAPPKKDAEAIKDRMAHHKKSIQMKVERKRSFAVTTKEPQKEEQPKKDPPPPPPPKTTEKARRKASSRASIYSLASSSNYEEEEEEGSPAKDAAPQAPPPKPAAQALKPKVMKKARQPSGIMPASRVVSKAKPPPPSLSAIGEDEGEEDKGAAKRKSVPPPPPTSPSPRKLSSIAASSATKPPPPPKPSPQAEQKKKMSLVQARRSMFQQMDGDSNVRSSIRSRSPSPKPGVRKEEAEGAATPPTPAAPSAAPASPPPSQKKKTPPPPAPAAADPSASSEQVARSPPKAESNAGNSAAAQDTVPVAEKRPKRGSFMLNKIDASSQPDLAEAKSTINMLKMELQKQMEKSQSIEKKLVDANTELGTVTSKYDSAVRERDAYLEEITSLKKAKLSLEEQQKAGDSGAGPDSEENSNLREENSNLLQSEALLLRSVVDASERLGALRNRLWQVCEVGEEAPEGEESEADDADADLQELRRTITSLAKAVETMESEKLEREEEKQHLEKKLKREQGHKKKMEQQIKEEGEVTSALMTEAEAAAIEGEDMRSMMEEFKRIAEERSNDLESMQMQKDQAYSELARVTRDYDLLRANVEESVEKAIAEERTKSVAHLKSELSKEKQKYEGMLEDLLRDEEERSKMEEDQAEEIEKQVAQALKENEKVLQERLNELEAEFASKMQSQEQAGKAEQDGALDEAKAELEASNAKVGSLEKELQKAKDRKAKDKENLVRMKSEIRVLSARTSSAYRAVESFVDQSTTFADSSISALLQKSEDFLQSVEREASEVLTALEEEIEEVSNELNSHFPMPSTIDMSPSSTEMSPMSKTGPEEDEGEDEGDVTEVTSTQKSPAAESSPKARKSKVKRKSTARKSFMSPTKSSEGKMVHVDLSQLPKSLVGNLADAAGEKSEKPATSARKSSVAASTTPSGRRESVVKKADLELLSKEISDKVRKEFREAMKDDEATRVELAQLKEAYEALQEELRASKEGLESSKKKEAEADLICAAVESQCRTLALELAAQKLVNTSNAVTGEEDVLVKDSSRSASSLDMGSNRLVVPVDIVKDTLPHYTLLELGDVGMKLGASEVALARKQTWDFPWDRVNQITVGIANEYVSLDLFEHANAEAAHLRVRDVRHLNTVLTVITKKRIEAALASTTYATGARAATSGSPDGLDFGLNVTRVYQDPGEAAENKAMGMQLKSTGPGGSVTAGGRPGQPPASTTMSPAVVRISSVSRGLARTHANLKRRLLSEGLSSQKPSVGDQQDVNLGGAGPDQVDMLEFSDVCSEGGDLTDASLRKIEEETERERSLCSKVASLEAVRNDLVHKLATLRVNAVNAVMQSHNVVKYLASASREDMASDLKKIESDGALDEEVRDLQKDEDESGKFRVPSWKPVNESVKSLLSESLSWSASDFATSKGRAGGTDFSFGMNDAEKEAFLVAQAEAELTQSAVNCLESLWSDRVKKVQGQLALVSQKGEETQEHESTLLQDLASARAQVATLQEELTFSNRELSTLKHVYESQELEERERLKVGDQDEPEVISGDGLADSQSQEMAIVLTGGSSPTKQQQQQSGVPAPARGKLPDHIVSSVQVIKPYTYLAPKKETKEKGGEPSPLEEVVDAKQTEDMVNEENESRQRLIVANYDDIQMRQKQLALEVSEAVENLKYIDEKLSDLDNAASVVGEKVESYFENLTSMEESYDRNKQKLGQIEQEIYEQDRKIAEVKSSVGTVTSQQESLAQQLRQQTAPHSVPKKVVTFASPPSAETGVSPLSERKENNGVSSVPPLASMMDLGMMYGQSVPSTPTAQVSSPVTPPSSRVSLSVKAKKLENVVQNIMDLIG</sequence>
<dbReference type="EMBL" id="CP031051">
    <property type="protein sequence ID" value="QDZ25581.1"/>
    <property type="molecule type" value="Genomic_DNA"/>
</dbReference>